<evidence type="ECO:0000313" key="6">
    <source>
        <dbReference type="Proteomes" id="UP000295058"/>
    </source>
</evidence>
<dbReference type="AlphaFoldDB" id="A0A235CN21"/>
<reference evidence="4 6" key="2">
    <citation type="submission" date="2019-03" db="EMBL/GenBank/DDBJ databases">
        <title>Genomic Encyclopedia of Archaeal and Bacterial Type Strains, Phase II (KMG-II): from individual species to whole genera.</title>
        <authorList>
            <person name="Goeker M."/>
        </authorList>
    </citation>
    <scope>NUCLEOTIDE SEQUENCE [LARGE SCALE GENOMIC DNA]</scope>
    <source>
        <strain evidence="4 6">DSM 15594</strain>
    </source>
</reference>
<dbReference type="InterPro" id="IPR007314">
    <property type="entry name" value="Cofac_haem-bd_dom"/>
</dbReference>
<dbReference type="SUPFAM" id="SSF159501">
    <property type="entry name" value="EreA/ChaN-like"/>
    <property type="match status" value="1"/>
</dbReference>
<proteinExistence type="predicted"/>
<gene>
    <name evidence="3" type="ORF">B6S09_03075</name>
    <name evidence="4" type="ORF">LY04_01144</name>
</gene>
<evidence type="ECO:0000259" key="2">
    <source>
        <dbReference type="Pfam" id="PF04187"/>
    </source>
</evidence>
<name>A0A235CN21_9GAMM</name>
<keyword evidence="1" id="KW-0732">Signal</keyword>
<comment type="caution">
    <text evidence="3">The sequence shown here is derived from an EMBL/GenBank/DDBJ whole genome shotgun (WGS) entry which is preliminary data.</text>
</comment>
<accession>A0A235CN21</accession>
<dbReference type="OrthoDB" id="1680202at2"/>
<reference evidence="3 5" key="1">
    <citation type="submission" date="2017-08" db="EMBL/GenBank/DDBJ databases">
        <title>Draft Genome Sequence of the Marine Bacterium Oceanimonas baumannii ATCC 700832.</title>
        <authorList>
            <person name="Mcclelland W.D."/>
            <person name="Brennan M.A."/>
            <person name="Trachtenberg A.M."/>
            <person name="Maclea K.S."/>
        </authorList>
    </citation>
    <scope>NUCLEOTIDE SEQUENCE [LARGE SCALE GENOMIC DNA]</scope>
    <source>
        <strain evidence="3 5">ATCC 700832</strain>
    </source>
</reference>
<dbReference type="Pfam" id="PF04187">
    <property type="entry name" value="Cofac_haem_bdg"/>
    <property type="match status" value="1"/>
</dbReference>
<dbReference type="PROSITE" id="PS51257">
    <property type="entry name" value="PROKAR_LIPOPROTEIN"/>
    <property type="match status" value="1"/>
</dbReference>
<sequence>MRQISMLLCALLLTGCQVHTGAATAPATLYDFTLTDDRGQMLSAATAAERLAGMDVIMVGELHGHPGVHRFQATLLAALLEQPEPLALAMEQFTRNHQAELNAYLSGKLGEDAFIEQADAWPSYRHDYRPLIELAKSAGIDVIAANAPRHIVRCIGQQGPGYLDKLPATERGWVAGRLTLDEDEYKSRFMNTRFHGHSPDERQFAAQTAWDDTMAESMAAYLATHPGHRIMLTVGRFHIADGMGTAQRLKARMPKLNIALIYPVLSGEAAPDAPLWSLKVQALPAPRLDGEPFPAIKMELPECL</sequence>
<feature type="chain" id="PRO_5012759897" evidence="1">
    <location>
        <begin position="21"/>
        <end position="304"/>
    </location>
</feature>
<evidence type="ECO:0000256" key="1">
    <source>
        <dbReference type="SAM" id="SignalP"/>
    </source>
</evidence>
<evidence type="ECO:0000313" key="4">
    <source>
        <dbReference type="EMBL" id="TDW60149.1"/>
    </source>
</evidence>
<evidence type="ECO:0000313" key="5">
    <source>
        <dbReference type="Proteomes" id="UP000243640"/>
    </source>
</evidence>
<evidence type="ECO:0000313" key="3">
    <source>
        <dbReference type="EMBL" id="OYD25836.1"/>
    </source>
</evidence>
<dbReference type="CDD" id="cd14727">
    <property type="entry name" value="ChanN-like"/>
    <property type="match status" value="1"/>
</dbReference>
<protein>
    <submittedName>
        <fullName evidence="4">Iron-regulated protein</fullName>
    </submittedName>
</protein>
<dbReference type="Proteomes" id="UP000295058">
    <property type="component" value="Unassembled WGS sequence"/>
</dbReference>
<dbReference type="Proteomes" id="UP000243640">
    <property type="component" value="Unassembled WGS sequence"/>
</dbReference>
<dbReference type="EMBL" id="NQJF01000002">
    <property type="protein sequence ID" value="OYD25836.1"/>
    <property type="molecule type" value="Genomic_DNA"/>
</dbReference>
<feature type="domain" description="Haem-binding uptake Tiki superfamily ChaN" evidence="2">
    <location>
        <begin position="48"/>
        <end position="249"/>
    </location>
</feature>
<keyword evidence="6" id="KW-1185">Reference proteome</keyword>
<organism evidence="3 5">
    <name type="scientific">Oceanimonas baumannii</name>
    <dbReference type="NCBI Taxonomy" id="129578"/>
    <lineage>
        <taxon>Bacteria</taxon>
        <taxon>Pseudomonadati</taxon>
        <taxon>Pseudomonadota</taxon>
        <taxon>Gammaproteobacteria</taxon>
        <taxon>Aeromonadales</taxon>
        <taxon>Aeromonadaceae</taxon>
        <taxon>Oceanimonas</taxon>
    </lineage>
</organism>
<feature type="signal peptide" evidence="1">
    <location>
        <begin position="1"/>
        <end position="20"/>
    </location>
</feature>
<dbReference type="RefSeq" id="WP_094277025.1">
    <property type="nucleotide sequence ID" value="NZ_NQJF01000002.1"/>
</dbReference>
<dbReference type="EMBL" id="SODO01000003">
    <property type="protein sequence ID" value="TDW60149.1"/>
    <property type="molecule type" value="Genomic_DNA"/>
</dbReference>
<dbReference type="InterPro" id="IPR016773">
    <property type="entry name" value="Fe3_uptake_reg_CjrA_prd"/>
</dbReference>
<dbReference type="PIRSF" id="PIRSF020419">
    <property type="entry name" value="Fe_uptake_reg_CjrA_prd"/>
    <property type="match status" value="1"/>
</dbReference>
<dbReference type="Gene3D" id="3.40.50.11550">
    <property type="match status" value="1"/>
</dbReference>